<keyword evidence="7 11" id="KW-0594">Phospholipid biosynthesis</keyword>
<comment type="subunit">
    <text evidence="11">Heterodimer of a large membrane-associated beta subunit and a small pyruvoyl-containing alpha subunit.</text>
</comment>
<accession>A0ABN4AGI2</accession>
<dbReference type="NCBIfam" id="NF003678">
    <property type="entry name" value="PRK05305.1-2"/>
    <property type="match status" value="1"/>
</dbReference>
<feature type="chain" id="PRO_5044907007" description="Phosphatidylserine decarboxylase beta chain" evidence="11">
    <location>
        <begin position="1"/>
        <end position="187"/>
    </location>
</feature>
<feature type="chain" id="PRO_5044907008" description="Phosphatidylserine decarboxylase alpha chain" evidence="11">
    <location>
        <begin position="188"/>
        <end position="231"/>
    </location>
</feature>
<comment type="catalytic activity">
    <reaction evidence="11">
        <text>a 1,2-diacyl-sn-glycero-3-phospho-L-serine + H(+) = a 1,2-diacyl-sn-glycero-3-phosphoethanolamine + CO2</text>
        <dbReference type="Rhea" id="RHEA:20828"/>
        <dbReference type="ChEBI" id="CHEBI:15378"/>
        <dbReference type="ChEBI" id="CHEBI:16526"/>
        <dbReference type="ChEBI" id="CHEBI:57262"/>
        <dbReference type="ChEBI" id="CHEBI:64612"/>
        <dbReference type="EC" id="4.1.1.65"/>
    </reaction>
</comment>
<keyword evidence="12" id="KW-0812">Transmembrane</keyword>
<feature type="active site" description="Schiff-base intermediate with substrate; via pyruvic acid" evidence="11">
    <location>
        <position position="188"/>
    </location>
</feature>
<evidence type="ECO:0000256" key="11">
    <source>
        <dbReference type="HAMAP-Rule" id="MF_00664"/>
    </source>
</evidence>
<comment type="function">
    <text evidence="11">Catalyzes the formation of phosphatidylethanolamine (PtdEtn) from phosphatidylserine (PtdSer).</text>
</comment>
<evidence type="ECO:0000256" key="5">
    <source>
        <dbReference type="ARBA" id="ARBA00023136"/>
    </source>
</evidence>
<keyword evidence="6 11" id="KW-0865">Zymogen</keyword>
<evidence type="ECO:0000256" key="3">
    <source>
        <dbReference type="ARBA" id="ARBA00022793"/>
    </source>
</evidence>
<dbReference type="RefSeq" id="WP_014363692.1">
    <property type="nucleotide sequence ID" value="NC_016929.1"/>
</dbReference>
<gene>
    <name evidence="11" type="primary">psd</name>
    <name evidence="13" type="ORF">RCA_01315</name>
</gene>
<protein>
    <recommendedName>
        <fullName evidence="11">Phosphatidylserine decarboxylase proenzyme</fullName>
        <ecNumber evidence="11">4.1.1.65</ecNumber>
    </recommendedName>
    <component>
        <recommendedName>
            <fullName evidence="11">Phosphatidylserine decarboxylase alpha chain</fullName>
        </recommendedName>
    </component>
    <component>
        <recommendedName>
            <fullName evidence="11">Phosphatidylserine decarboxylase beta chain</fullName>
        </recommendedName>
    </component>
</protein>
<keyword evidence="9 11" id="KW-1208">Phospholipid metabolism</keyword>
<dbReference type="PANTHER" id="PTHR35809:SF1">
    <property type="entry name" value="ARCHAETIDYLSERINE DECARBOXYLASE PROENZYME-RELATED"/>
    <property type="match status" value="1"/>
</dbReference>
<dbReference type="NCBIfam" id="NF003681">
    <property type="entry name" value="PRK05305.2-1"/>
    <property type="match status" value="1"/>
</dbReference>
<keyword evidence="14" id="KW-1185">Reference proteome</keyword>
<evidence type="ECO:0000313" key="14">
    <source>
        <dbReference type="Proteomes" id="UP000007878"/>
    </source>
</evidence>
<evidence type="ECO:0000256" key="12">
    <source>
        <dbReference type="SAM" id="Phobius"/>
    </source>
</evidence>
<proteinExistence type="inferred from homology"/>
<dbReference type="NCBIfam" id="NF003685">
    <property type="entry name" value="PRK05305.2-5"/>
    <property type="match status" value="1"/>
</dbReference>
<dbReference type="HAMAP" id="MF_00664">
    <property type="entry name" value="PS_decarb_PSD_A"/>
    <property type="match status" value="1"/>
</dbReference>
<dbReference type="NCBIfam" id="NF003679">
    <property type="entry name" value="PRK05305.1-3"/>
    <property type="match status" value="1"/>
</dbReference>
<keyword evidence="1 11" id="KW-1003">Cell membrane</keyword>
<feature type="transmembrane region" description="Helical" evidence="12">
    <location>
        <begin position="16"/>
        <end position="49"/>
    </location>
</feature>
<dbReference type="NCBIfam" id="NF003677">
    <property type="entry name" value="PRK05305.1-1"/>
    <property type="match status" value="1"/>
</dbReference>
<comment type="similarity">
    <text evidence="11">Belongs to the phosphatidylserine decarboxylase family. PSD-A subfamily.</text>
</comment>
<dbReference type="EMBL" id="CP003304">
    <property type="protein sequence ID" value="AFB20840.1"/>
    <property type="molecule type" value="Genomic_DNA"/>
</dbReference>
<keyword evidence="3 11" id="KW-0210">Decarboxylase</keyword>
<keyword evidence="4 11" id="KW-0443">Lipid metabolism</keyword>
<evidence type="ECO:0000256" key="2">
    <source>
        <dbReference type="ARBA" id="ARBA00022516"/>
    </source>
</evidence>
<evidence type="ECO:0000256" key="1">
    <source>
        <dbReference type="ARBA" id="ARBA00022475"/>
    </source>
</evidence>
<organism evidence="13 14">
    <name type="scientific">Rickettsia canadensis str. CA410</name>
    <dbReference type="NCBI Taxonomy" id="1105107"/>
    <lineage>
        <taxon>Bacteria</taxon>
        <taxon>Pseudomonadati</taxon>
        <taxon>Pseudomonadota</taxon>
        <taxon>Alphaproteobacteria</taxon>
        <taxon>Rickettsiales</taxon>
        <taxon>Rickettsiaceae</taxon>
        <taxon>Rickettsieae</taxon>
        <taxon>Rickettsia</taxon>
        <taxon>belli group</taxon>
    </lineage>
</organism>
<comment type="cofactor">
    <cofactor evidence="11">
        <name>pyruvate</name>
        <dbReference type="ChEBI" id="CHEBI:15361"/>
    </cofactor>
    <text evidence="11">Binds 1 pyruvoyl group covalently per subunit.</text>
</comment>
<keyword evidence="12" id="KW-1133">Transmembrane helix</keyword>
<sequence length="231" mass="26037">MKHYNDLFKIIHREGYIFIASFALVSFLLASFNTKLGCIGFIATAWCIYFFRNPDRYVPINDDLVISPADGVIQEIKEALPPLELGLGDIAMIRVSIFLNIFNVHVNRIPANGKILALHYNPGKFFNASLDKASIYNERQSVLMETDQGQKIIFVQIAGLIARRIICDLEEGNEVKTGERYGIIRFGSRVDVYLPLKTALLVSKGQTTIGGETIIADFGRKKTAQFKFERK</sequence>
<dbReference type="PANTHER" id="PTHR35809">
    <property type="entry name" value="ARCHAETIDYLSERINE DECARBOXYLASE PROENZYME-RELATED"/>
    <property type="match status" value="1"/>
</dbReference>
<evidence type="ECO:0000256" key="6">
    <source>
        <dbReference type="ARBA" id="ARBA00023145"/>
    </source>
</evidence>
<dbReference type="EC" id="4.1.1.65" evidence="11"/>
<feature type="site" description="Cleavage (non-hydrolytic); by autocatalysis" evidence="11">
    <location>
        <begin position="187"/>
        <end position="188"/>
    </location>
</feature>
<dbReference type="GO" id="GO:0004609">
    <property type="term" value="F:phosphatidylserine decarboxylase activity"/>
    <property type="evidence" value="ECO:0007669"/>
    <property type="project" value="UniProtKB-EC"/>
</dbReference>
<keyword evidence="10 11" id="KW-0670">Pyruvate</keyword>
<comment type="pathway">
    <text evidence="11">Phospholipid metabolism; phosphatidylethanolamine biosynthesis; phosphatidylethanolamine from CDP-diacylglycerol: step 2/2.</text>
</comment>
<reference evidence="14" key="1">
    <citation type="submission" date="2012-02" db="EMBL/GenBank/DDBJ databases">
        <title>Complete genome sequence of Rickettsia parkeri strain Portsmouth.</title>
        <authorList>
            <person name="Johnson S.L."/>
            <person name="Munk A.C."/>
            <person name="Han S."/>
            <person name="Bruce D.C."/>
            <person name="Dasch G.A."/>
        </authorList>
    </citation>
    <scope>NUCLEOTIDE SEQUENCE [LARGE SCALE GENOMIC DNA]</scope>
    <source>
        <strain evidence="14">CA410</strain>
    </source>
</reference>
<name>A0ABN4AGI2_RICCA</name>
<dbReference type="Pfam" id="PF02666">
    <property type="entry name" value="PS_Dcarbxylase"/>
    <property type="match status" value="1"/>
</dbReference>
<evidence type="ECO:0000256" key="9">
    <source>
        <dbReference type="ARBA" id="ARBA00023264"/>
    </source>
</evidence>
<dbReference type="InterPro" id="IPR003817">
    <property type="entry name" value="PS_Dcarbxylase"/>
</dbReference>
<evidence type="ECO:0000256" key="10">
    <source>
        <dbReference type="ARBA" id="ARBA00023317"/>
    </source>
</evidence>
<keyword evidence="2 11" id="KW-0444">Lipid biosynthesis</keyword>
<comment type="subcellular location">
    <subcellularLocation>
        <location evidence="11">Cell membrane</location>
        <topology evidence="11">Peripheral membrane protein</topology>
    </subcellularLocation>
</comment>
<comment type="PTM">
    <text evidence="11">Is synthesized initially as an inactive proenzyme. Formation of the active enzyme involves a self-maturation process in which the active site pyruvoyl group is generated from an internal serine residue via an autocatalytic post-translational modification. Two non-identical subunits are generated from the proenzyme in this reaction, and the pyruvate is formed at the N-terminus of the alpha chain, which is derived from the carboxyl end of the proenzyme. The post-translation cleavage follows an unusual pathway, termed non-hydrolytic serinolysis, in which the side chain hydroxyl group of the serine supplies its oxygen atom to form the C-terminus of the beta chain, while the remainder of the serine residue undergoes an oxidative deamination to produce ammonia and the pyruvoyl prosthetic group on the alpha chain.</text>
</comment>
<evidence type="ECO:0000313" key="13">
    <source>
        <dbReference type="EMBL" id="AFB20840.1"/>
    </source>
</evidence>
<dbReference type="Proteomes" id="UP000007878">
    <property type="component" value="Chromosome"/>
</dbReference>
<evidence type="ECO:0000256" key="4">
    <source>
        <dbReference type="ARBA" id="ARBA00023098"/>
    </source>
</evidence>
<feature type="modified residue" description="Pyruvic acid (Ser); by autocatalysis" evidence="11">
    <location>
        <position position="188"/>
    </location>
</feature>
<evidence type="ECO:0000256" key="7">
    <source>
        <dbReference type="ARBA" id="ARBA00023209"/>
    </source>
</evidence>
<keyword evidence="8 11" id="KW-0456">Lyase</keyword>
<dbReference type="InterPro" id="IPR033175">
    <property type="entry name" value="PSD-A"/>
</dbReference>
<evidence type="ECO:0000256" key="8">
    <source>
        <dbReference type="ARBA" id="ARBA00023239"/>
    </source>
</evidence>
<keyword evidence="5 11" id="KW-0472">Membrane</keyword>